<dbReference type="AlphaFoldDB" id="A0A061CRH9"/>
<dbReference type="EMBL" id="UGUV01000002">
    <property type="protein sequence ID" value="SUD49894.1"/>
    <property type="molecule type" value="Genomic_DNA"/>
</dbReference>
<sequence length="50" mass="5452">MPEGFGPLSECKWRVYLGGEEGRGQFHLVGYSAEDGCLIYSNAVMVDLLG</sequence>
<accession>A0A061CRH9</accession>
<accession>A0A379JNJ4</accession>
<evidence type="ECO:0000313" key="1">
    <source>
        <dbReference type="EMBL" id="SUD49894.1"/>
    </source>
</evidence>
<gene>
    <name evidence="1" type="ORF">NCTC10692_00277</name>
</gene>
<dbReference type="Proteomes" id="UP000255303">
    <property type="component" value="Unassembled WGS sequence"/>
</dbReference>
<evidence type="ECO:0000313" key="2">
    <source>
        <dbReference type="Proteomes" id="UP000255303"/>
    </source>
</evidence>
<organism evidence="1 2">
    <name type="scientific">Ectopseudomonas oleovorans</name>
    <name type="common">Pseudomonas oleovorans</name>
    <dbReference type="NCBI Taxonomy" id="301"/>
    <lineage>
        <taxon>Bacteria</taxon>
        <taxon>Pseudomonadati</taxon>
        <taxon>Pseudomonadota</taxon>
        <taxon>Gammaproteobacteria</taxon>
        <taxon>Pseudomonadales</taxon>
        <taxon>Pseudomonadaceae</taxon>
        <taxon>Ectopseudomonas</taxon>
    </lineage>
</organism>
<reference evidence="1 2" key="1">
    <citation type="submission" date="2018-06" db="EMBL/GenBank/DDBJ databases">
        <authorList>
            <consortium name="Pathogen Informatics"/>
            <person name="Doyle S."/>
        </authorList>
    </citation>
    <scope>NUCLEOTIDE SEQUENCE [LARGE SCALE GENOMIC DNA]</scope>
    <source>
        <strain evidence="1 2">NCTC10692</strain>
    </source>
</reference>
<protein>
    <submittedName>
        <fullName evidence="1">Uncharacterized protein</fullName>
    </submittedName>
</protein>
<name>A0A061CRH9_ECTOL</name>
<proteinExistence type="predicted"/>